<evidence type="ECO:0000313" key="1">
    <source>
        <dbReference type="EMBL" id="KAI0035322.1"/>
    </source>
</evidence>
<name>A0ACB8QUH8_9AGAM</name>
<comment type="caution">
    <text evidence="1">The sequence shown here is derived from an EMBL/GenBank/DDBJ whole genome shotgun (WGS) entry which is preliminary data.</text>
</comment>
<sequence length="611" mass="63426">MSAPTSSPSSTRVSARRGSVSASDPYGKHLELNMSPSRSTSSKLSIVRVISLPPIQLEQPPASPHRRHHFGPAHASHRRHGSGSNGAKPDSPRLSFASSSFAAPGSPTLSSSSRPGSPTHHRHSSASIPASRPRLTPEQLVALAHESSSPRSGLLTSPTLSAPVTFLPAGTAPANFTELADDVFLPFVNRAEEVAILFSAPPCSKLLTLLSQTFAGSPLSSPVIGGVPHDAVFDIDPRYWSAPQLSYWLKSVDRDRAPDDVWVARARACVLEHSELIWQRIKGALGVPPELDIELLGDVDVMASLPSAVSIAASTDSGPAGLTDQIMTGSLSPELPARLPSSMQASTPEQLTAGQPPSEQSDDADADVEPYDPYGPPSPLNLHIEPIYAGTSPNPTHGLPPTRPGAHSLADCVEEEEEEASESTAPIPAALPADVRGIRIRTAPESPSIFAGISPPPGAFAAGTDASPAVSNIALPPPVAADFGSFGRARSGSAASGRSVGGRSSRRYSYGSVGSSEGAYNPVGERGPGNPLFPSSFARLALGPTLLANNPSLRSPAMPPANRFGSPHAIRGRRGAPGSWVEGFDTGSGRYEYAVTVASESSGRSFIGAPA</sequence>
<reference evidence="1" key="2">
    <citation type="journal article" date="2022" name="New Phytol.">
        <title>Evolutionary transition to the ectomycorrhizal habit in the genomes of a hyperdiverse lineage of mushroom-forming fungi.</title>
        <authorList>
            <person name="Looney B."/>
            <person name="Miyauchi S."/>
            <person name="Morin E."/>
            <person name="Drula E."/>
            <person name="Courty P.E."/>
            <person name="Kohler A."/>
            <person name="Kuo A."/>
            <person name="LaButti K."/>
            <person name="Pangilinan J."/>
            <person name="Lipzen A."/>
            <person name="Riley R."/>
            <person name="Andreopoulos W."/>
            <person name="He G."/>
            <person name="Johnson J."/>
            <person name="Nolan M."/>
            <person name="Tritt A."/>
            <person name="Barry K.W."/>
            <person name="Grigoriev I.V."/>
            <person name="Nagy L.G."/>
            <person name="Hibbett D."/>
            <person name="Henrissat B."/>
            <person name="Matheny P.B."/>
            <person name="Labbe J."/>
            <person name="Martin F.M."/>
        </authorList>
    </citation>
    <scope>NUCLEOTIDE SEQUENCE</scope>
    <source>
        <strain evidence="1">EC-137</strain>
    </source>
</reference>
<accession>A0ACB8QUH8</accession>
<dbReference type="Proteomes" id="UP000814128">
    <property type="component" value="Unassembled WGS sequence"/>
</dbReference>
<dbReference type="EMBL" id="MU273486">
    <property type="protein sequence ID" value="KAI0035322.1"/>
    <property type="molecule type" value="Genomic_DNA"/>
</dbReference>
<keyword evidence="2" id="KW-1185">Reference proteome</keyword>
<reference evidence="1" key="1">
    <citation type="submission" date="2021-02" db="EMBL/GenBank/DDBJ databases">
        <authorList>
            <consortium name="DOE Joint Genome Institute"/>
            <person name="Ahrendt S."/>
            <person name="Looney B.P."/>
            <person name="Miyauchi S."/>
            <person name="Morin E."/>
            <person name="Drula E."/>
            <person name="Courty P.E."/>
            <person name="Chicoki N."/>
            <person name="Fauchery L."/>
            <person name="Kohler A."/>
            <person name="Kuo A."/>
            <person name="Labutti K."/>
            <person name="Pangilinan J."/>
            <person name="Lipzen A."/>
            <person name="Riley R."/>
            <person name="Andreopoulos W."/>
            <person name="He G."/>
            <person name="Johnson J."/>
            <person name="Barry K.W."/>
            <person name="Grigoriev I.V."/>
            <person name="Nagy L."/>
            <person name="Hibbett D."/>
            <person name="Henrissat B."/>
            <person name="Matheny P.B."/>
            <person name="Labbe J."/>
            <person name="Martin F."/>
        </authorList>
    </citation>
    <scope>NUCLEOTIDE SEQUENCE</scope>
    <source>
        <strain evidence="1">EC-137</strain>
    </source>
</reference>
<organism evidence="1 2">
    <name type="scientific">Vararia minispora EC-137</name>
    <dbReference type="NCBI Taxonomy" id="1314806"/>
    <lineage>
        <taxon>Eukaryota</taxon>
        <taxon>Fungi</taxon>
        <taxon>Dikarya</taxon>
        <taxon>Basidiomycota</taxon>
        <taxon>Agaricomycotina</taxon>
        <taxon>Agaricomycetes</taxon>
        <taxon>Russulales</taxon>
        <taxon>Lachnocladiaceae</taxon>
        <taxon>Vararia</taxon>
    </lineage>
</organism>
<proteinExistence type="predicted"/>
<gene>
    <name evidence="1" type="ORF">K488DRAFT_68487</name>
</gene>
<evidence type="ECO:0000313" key="2">
    <source>
        <dbReference type="Proteomes" id="UP000814128"/>
    </source>
</evidence>
<protein>
    <submittedName>
        <fullName evidence="1">Uncharacterized protein</fullName>
    </submittedName>
</protein>